<dbReference type="STRING" id="93625.A0A409WY19"/>
<reference evidence="1 2" key="1">
    <citation type="journal article" date="2018" name="Evol. Lett.">
        <title>Horizontal gene cluster transfer increased hallucinogenic mushroom diversity.</title>
        <authorList>
            <person name="Reynolds H.T."/>
            <person name="Vijayakumar V."/>
            <person name="Gluck-Thaler E."/>
            <person name="Korotkin H.B."/>
            <person name="Matheny P.B."/>
            <person name="Slot J.C."/>
        </authorList>
    </citation>
    <scope>NUCLEOTIDE SEQUENCE [LARGE SCALE GENOMIC DNA]</scope>
    <source>
        <strain evidence="1 2">2631</strain>
    </source>
</reference>
<dbReference type="EMBL" id="NHYD01003017">
    <property type="protein sequence ID" value="PPQ83405.1"/>
    <property type="molecule type" value="Genomic_DNA"/>
</dbReference>
<accession>A0A409WY19</accession>
<sequence>MTLPANIKTFHMETTDIKSAGAEMEKFACWSVRSSEHDKTSDKIYSFAQKSDGCVIRIPGPSDESTEIPEELPDGFLLSDDYNSSFPVQPATSHAVNLNAANFVAPAPKAKRLNGTGRSNEDSDLFSMLHYTLFARR</sequence>
<name>A0A409WY19_PSICY</name>
<dbReference type="OrthoDB" id="291007at2759"/>
<evidence type="ECO:0000313" key="2">
    <source>
        <dbReference type="Proteomes" id="UP000283269"/>
    </source>
</evidence>
<comment type="caution">
    <text evidence="1">The sequence shown here is derived from an EMBL/GenBank/DDBJ whole genome shotgun (WGS) entry which is preliminary data.</text>
</comment>
<dbReference type="AlphaFoldDB" id="A0A409WY19"/>
<proteinExistence type="predicted"/>
<organism evidence="1 2">
    <name type="scientific">Psilocybe cyanescens</name>
    <dbReference type="NCBI Taxonomy" id="93625"/>
    <lineage>
        <taxon>Eukaryota</taxon>
        <taxon>Fungi</taxon>
        <taxon>Dikarya</taxon>
        <taxon>Basidiomycota</taxon>
        <taxon>Agaricomycotina</taxon>
        <taxon>Agaricomycetes</taxon>
        <taxon>Agaricomycetidae</taxon>
        <taxon>Agaricales</taxon>
        <taxon>Agaricineae</taxon>
        <taxon>Strophariaceae</taxon>
        <taxon>Psilocybe</taxon>
    </lineage>
</organism>
<protein>
    <submittedName>
        <fullName evidence="1">Uncharacterized protein</fullName>
    </submittedName>
</protein>
<gene>
    <name evidence="1" type="ORF">CVT25_003852</name>
</gene>
<evidence type="ECO:0000313" key="1">
    <source>
        <dbReference type="EMBL" id="PPQ83405.1"/>
    </source>
</evidence>
<keyword evidence="2" id="KW-1185">Reference proteome</keyword>
<dbReference type="InParanoid" id="A0A409WY19"/>
<dbReference type="Proteomes" id="UP000283269">
    <property type="component" value="Unassembled WGS sequence"/>
</dbReference>